<reference evidence="3 4" key="1">
    <citation type="submission" date="2020-08" db="EMBL/GenBank/DDBJ databases">
        <title>Sequencing the genomes of 1000 actinobacteria strains.</title>
        <authorList>
            <person name="Klenk H.-P."/>
        </authorList>
    </citation>
    <scope>NUCLEOTIDE SEQUENCE [LARGE SCALE GENOMIC DNA]</scope>
    <source>
        <strain evidence="3 4">DSM 105784</strain>
    </source>
</reference>
<dbReference type="Proteomes" id="UP000536685">
    <property type="component" value="Unassembled WGS sequence"/>
</dbReference>
<dbReference type="EMBL" id="JACHMJ010000001">
    <property type="protein sequence ID" value="MBB5843927.1"/>
    <property type="molecule type" value="Genomic_DNA"/>
</dbReference>
<evidence type="ECO:0000259" key="2">
    <source>
        <dbReference type="PROSITE" id="PS50006"/>
    </source>
</evidence>
<feature type="domain" description="FHA" evidence="2">
    <location>
        <begin position="113"/>
        <end position="167"/>
    </location>
</feature>
<sequence length="201" mass="21035">MSDDFIAMPPPGIPAAPVPSPLDEEEAGFIDLPPGITVEPVTVTAPVERPLDDVVFVPTVIGAAPVLPAVEPVPEPVAEPVEASAAETNPVTLPQPWRLVPPTGDAIPVTGTLLLGRNPAASDRWPDAGLVALADETRSVSKTHALLELDDDAVWVSDLDSTNGVYVVTEGAPVEVVPGERVQIRDGAAVELGDYVLRLER</sequence>
<dbReference type="CDD" id="cd00060">
    <property type="entry name" value="FHA"/>
    <property type="match status" value="1"/>
</dbReference>
<dbReference type="Pfam" id="PF00498">
    <property type="entry name" value="FHA"/>
    <property type="match status" value="1"/>
</dbReference>
<dbReference type="InterPro" id="IPR008984">
    <property type="entry name" value="SMAD_FHA_dom_sf"/>
</dbReference>
<dbReference type="PROSITE" id="PS50006">
    <property type="entry name" value="FHA_DOMAIN"/>
    <property type="match status" value="1"/>
</dbReference>
<dbReference type="InterPro" id="IPR000253">
    <property type="entry name" value="FHA_dom"/>
</dbReference>
<protein>
    <recommendedName>
        <fullName evidence="2">FHA domain-containing protein</fullName>
    </recommendedName>
</protein>
<organism evidence="3 4">
    <name type="scientific">Conyzicola lurida</name>
    <dbReference type="NCBI Taxonomy" id="1172621"/>
    <lineage>
        <taxon>Bacteria</taxon>
        <taxon>Bacillati</taxon>
        <taxon>Actinomycetota</taxon>
        <taxon>Actinomycetes</taxon>
        <taxon>Micrococcales</taxon>
        <taxon>Microbacteriaceae</taxon>
        <taxon>Conyzicola</taxon>
    </lineage>
</organism>
<proteinExistence type="predicted"/>
<evidence type="ECO:0000313" key="4">
    <source>
        <dbReference type="Proteomes" id="UP000536685"/>
    </source>
</evidence>
<keyword evidence="1" id="KW-0597">Phosphoprotein</keyword>
<gene>
    <name evidence="3" type="ORF">HD599_002250</name>
</gene>
<keyword evidence="4" id="KW-1185">Reference proteome</keyword>
<evidence type="ECO:0000256" key="1">
    <source>
        <dbReference type="ARBA" id="ARBA00022553"/>
    </source>
</evidence>
<evidence type="ECO:0000313" key="3">
    <source>
        <dbReference type="EMBL" id="MBB5843927.1"/>
    </source>
</evidence>
<dbReference type="Gene3D" id="2.60.200.20">
    <property type="match status" value="1"/>
</dbReference>
<dbReference type="RefSeq" id="WP_184237543.1">
    <property type="nucleotide sequence ID" value="NZ_JACHMJ010000001.1"/>
</dbReference>
<name>A0A841AL17_9MICO</name>
<comment type="caution">
    <text evidence="3">The sequence shown here is derived from an EMBL/GenBank/DDBJ whole genome shotgun (WGS) entry which is preliminary data.</text>
</comment>
<dbReference type="SUPFAM" id="SSF49879">
    <property type="entry name" value="SMAD/FHA domain"/>
    <property type="match status" value="1"/>
</dbReference>
<accession>A0A841AL17</accession>
<dbReference type="AlphaFoldDB" id="A0A841AL17"/>